<keyword evidence="2" id="KW-1185">Reference proteome</keyword>
<evidence type="ECO:0000313" key="1">
    <source>
        <dbReference type="EMBL" id="KAG9222941.1"/>
    </source>
</evidence>
<reference evidence="1 2" key="1">
    <citation type="journal article" date="2021" name="Appl. Environ. Microbiol.">
        <title>Genetic linkage and physical mapping for an oyster mushroom Pleurotus cornucopiae and QTL analysis for the trait cap color.</title>
        <authorList>
            <person name="Zhang Y."/>
            <person name="Gao W."/>
            <person name="Sonnenberg A."/>
            <person name="Chen Q."/>
            <person name="Zhang J."/>
            <person name="Huang C."/>
        </authorList>
    </citation>
    <scope>NUCLEOTIDE SEQUENCE [LARGE SCALE GENOMIC DNA]</scope>
    <source>
        <strain evidence="1">CCMSSC00406</strain>
    </source>
</reference>
<dbReference type="Proteomes" id="UP000824881">
    <property type="component" value="Unassembled WGS sequence"/>
</dbReference>
<accession>A0ACB7IYG0</accession>
<proteinExistence type="predicted"/>
<evidence type="ECO:0000313" key="2">
    <source>
        <dbReference type="Proteomes" id="UP000824881"/>
    </source>
</evidence>
<organism evidence="1 2">
    <name type="scientific">Pleurotus cornucopiae</name>
    <name type="common">Cornucopia mushroom</name>
    <dbReference type="NCBI Taxonomy" id="5321"/>
    <lineage>
        <taxon>Eukaryota</taxon>
        <taxon>Fungi</taxon>
        <taxon>Dikarya</taxon>
        <taxon>Basidiomycota</taxon>
        <taxon>Agaricomycotina</taxon>
        <taxon>Agaricomycetes</taxon>
        <taxon>Agaricomycetidae</taxon>
        <taxon>Agaricales</taxon>
        <taxon>Pleurotineae</taxon>
        <taxon>Pleurotaceae</taxon>
        <taxon>Pleurotus</taxon>
    </lineage>
</organism>
<protein>
    <submittedName>
        <fullName evidence="1">Uncharacterized protein</fullName>
    </submittedName>
</protein>
<dbReference type="EMBL" id="WQMT02000005">
    <property type="protein sequence ID" value="KAG9222941.1"/>
    <property type="molecule type" value="Genomic_DNA"/>
</dbReference>
<name>A0ACB7IYG0_PLECO</name>
<comment type="caution">
    <text evidence="1">The sequence shown here is derived from an EMBL/GenBank/DDBJ whole genome shotgun (WGS) entry which is preliminary data.</text>
</comment>
<gene>
    <name evidence="1" type="ORF">CCMSSC00406_0000370</name>
</gene>
<sequence>MASVSPDDGIQSGDSCPAPTPTSNSNLRRLFPRITPPPTPCTTNEVVIHLATTVVIPDYNRYFAPTPIASFQPSYLALADGSLVANPFFKDLHDSNISLLVTGMLAMLFLRNIFVSGDYIHRGGVKRKTLFYWLFISQLLAPICFIPEITGYLDKSVDCMMVLCMSRIASSISLSILISGILGYKAYKCLEDSKIVLTGLVVFTAGSATLTLFDVLTLRAVRRISGGCTRTPNLKYIKYYSIVQFAESLFICLSFVYAVYRAYQLPAARGRVSLEFSEKPPSDKADSPTGWQTAARRGWWDYVPNSANSRSPNDNPPPLPNNLKWSDIFSQLQPQRQRAGSEAKLLRLSSVAASPSIQTPRSPALRIVQPSTLGPKHVEIDKPSEGRGTSPVPSSLSRISKFMPRMILFRTVMKDELCYTAIITGTCVLVAILSIIGLNLQNGLTVNGWILLNWGVISALAIHSFGRVVRRNERDAILQHPTTWDSALSADKATAEAYCRGTPPPKEESDAPDDPFADPSHPRFSQHSWSSILAGVAELRTPSPTYSVGSLTREPLQSDQVLLPSVGDDFPTSGRTTPVVPHDESDGTLLQDLQNTIWCEPRVALARDNPIDPVFLLETHDIRSAIISIMDDRLIDVLPIRFSNALSPKVVVHQFPLLTRPLQVPPSAAAVGKTISARIKPSARRTEIHVPADTRPEVWNDEKAKQLGAARVTDDLEKSKETKASEEQEPRLAEVRLSSEQIAHWAGSSTWLTLCLGELHLHPISETHQFRPTLTYLDVFSRKNRRSRTDDSDSDDGPPPDPDEAPPVVAAKKEKKGATDAKEIQVTARKTDDKGGLQAQSGLSTARREMLAIIRAEEDEDWLDLKYHDTNVGGPSTCWNKILMLSTDYGGCGYF</sequence>